<dbReference type="GO" id="GO:0008855">
    <property type="term" value="F:exodeoxyribonuclease VII activity"/>
    <property type="evidence" value="ECO:0007669"/>
    <property type="project" value="UniProtKB-UniRule"/>
</dbReference>
<dbReference type="Proteomes" id="UP000885830">
    <property type="component" value="Unassembled WGS sequence"/>
</dbReference>
<dbReference type="GO" id="GO:0005829">
    <property type="term" value="C:cytosol"/>
    <property type="evidence" value="ECO:0007669"/>
    <property type="project" value="TreeGrafter"/>
</dbReference>
<dbReference type="NCBIfam" id="NF002139">
    <property type="entry name" value="PRK00977.1-3"/>
    <property type="match status" value="1"/>
</dbReference>
<evidence type="ECO:0000256" key="1">
    <source>
        <dbReference type="ARBA" id="ARBA00009998"/>
    </source>
</evidence>
<keyword evidence="4 6" id="KW-0378">Hydrolase</keyword>
<comment type="subunit">
    <text evidence="6">Heterooligomer composed of large and small subunits.</text>
</comment>
<dbReference type="GO" id="GO:0006308">
    <property type="term" value="P:DNA catabolic process"/>
    <property type="evidence" value="ECO:0007669"/>
    <property type="project" value="UniProtKB-UniRule"/>
</dbReference>
<dbReference type="HAMAP" id="MF_00337">
    <property type="entry name" value="Exonuc_7_S"/>
    <property type="match status" value="1"/>
</dbReference>
<evidence type="ECO:0000256" key="3">
    <source>
        <dbReference type="ARBA" id="ARBA00022722"/>
    </source>
</evidence>
<dbReference type="AlphaFoldDB" id="A0A7C5LSM3"/>
<dbReference type="InterPro" id="IPR037004">
    <property type="entry name" value="Exonuc_VII_ssu_sf"/>
</dbReference>
<dbReference type="Pfam" id="PF02609">
    <property type="entry name" value="Exonuc_VII_S"/>
    <property type="match status" value="1"/>
</dbReference>
<dbReference type="EC" id="3.1.11.6" evidence="6"/>
<evidence type="ECO:0000256" key="4">
    <source>
        <dbReference type="ARBA" id="ARBA00022801"/>
    </source>
</evidence>
<reference evidence="7" key="1">
    <citation type="journal article" date="2020" name="mSystems">
        <title>Genome- and Community-Level Interaction Insights into Carbon Utilization and Element Cycling Functions of Hydrothermarchaeota in Hydrothermal Sediment.</title>
        <authorList>
            <person name="Zhou Z."/>
            <person name="Liu Y."/>
            <person name="Xu W."/>
            <person name="Pan J."/>
            <person name="Luo Z.H."/>
            <person name="Li M."/>
        </authorList>
    </citation>
    <scope>NUCLEOTIDE SEQUENCE [LARGE SCALE GENOMIC DNA]</scope>
    <source>
        <strain evidence="7">HyVt-485</strain>
    </source>
</reference>
<dbReference type="PANTHER" id="PTHR34137">
    <property type="entry name" value="EXODEOXYRIBONUCLEASE 7 SMALL SUBUNIT"/>
    <property type="match status" value="1"/>
</dbReference>
<comment type="caution">
    <text evidence="7">The sequence shown here is derived from an EMBL/GenBank/DDBJ whole genome shotgun (WGS) entry which is preliminary data.</text>
</comment>
<sequence>MADDKIENMSFEQALEELENIVTCLERGDAPLDESIDIYERGAKLKQYCEGKLKAAKLKVDKIVLESDGTPKTEPFDPD</sequence>
<comment type="similarity">
    <text evidence="1 6">Belongs to the XseB family.</text>
</comment>
<dbReference type="NCBIfam" id="TIGR01280">
    <property type="entry name" value="xseB"/>
    <property type="match status" value="1"/>
</dbReference>
<dbReference type="GO" id="GO:0009318">
    <property type="term" value="C:exodeoxyribonuclease VII complex"/>
    <property type="evidence" value="ECO:0007669"/>
    <property type="project" value="UniProtKB-UniRule"/>
</dbReference>
<proteinExistence type="inferred from homology"/>
<keyword evidence="5 6" id="KW-0269">Exonuclease</keyword>
<evidence type="ECO:0000256" key="5">
    <source>
        <dbReference type="ARBA" id="ARBA00022839"/>
    </source>
</evidence>
<name>A0A7C5LSM3_9PROT</name>
<evidence type="ECO:0000256" key="6">
    <source>
        <dbReference type="HAMAP-Rule" id="MF_00337"/>
    </source>
</evidence>
<protein>
    <recommendedName>
        <fullName evidence="6">Exodeoxyribonuclease 7 small subunit</fullName>
        <ecNumber evidence="6">3.1.11.6</ecNumber>
    </recommendedName>
    <alternativeName>
        <fullName evidence="6">Exodeoxyribonuclease VII small subunit</fullName>
        <shortName evidence="6">Exonuclease VII small subunit</shortName>
    </alternativeName>
</protein>
<comment type="catalytic activity">
    <reaction evidence="6">
        <text>Exonucleolytic cleavage in either 5'- to 3'- or 3'- to 5'-direction to yield nucleoside 5'-phosphates.</text>
        <dbReference type="EC" id="3.1.11.6"/>
    </reaction>
</comment>
<dbReference type="InterPro" id="IPR003761">
    <property type="entry name" value="Exonuc_VII_S"/>
</dbReference>
<gene>
    <name evidence="6" type="primary">xseB</name>
    <name evidence="7" type="ORF">ENJ42_02655</name>
</gene>
<dbReference type="PANTHER" id="PTHR34137:SF1">
    <property type="entry name" value="EXODEOXYRIBONUCLEASE 7 SMALL SUBUNIT"/>
    <property type="match status" value="1"/>
</dbReference>
<keyword evidence="3 6" id="KW-0540">Nuclease</keyword>
<organism evidence="7">
    <name type="scientific">Hellea balneolensis</name>
    <dbReference type="NCBI Taxonomy" id="287478"/>
    <lineage>
        <taxon>Bacteria</taxon>
        <taxon>Pseudomonadati</taxon>
        <taxon>Pseudomonadota</taxon>
        <taxon>Alphaproteobacteria</taxon>
        <taxon>Maricaulales</taxon>
        <taxon>Robiginitomaculaceae</taxon>
        <taxon>Hellea</taxon>
    </lineage>
</organism>
<dbReference type="Gene3D" id="1.10.287.1040">
    <property type="entry name" value="Exonuclease VII, small subunit"/>
    <property type="match status" value="1"/>
</dbReference>
<comment type="function">
    <text evidence="6">Bidirectionally degrades single-stranded DNA into large acid-insoluble oligonucleotides, which are then degraded further into small acid-soluble oligonucleotides.</text>
</comment>
<accession>A0A7C5LSM3</accession>
<keyword evidence="2 6" id="KW-0963">Cytoplasm</keyword>
<dbReference type="EMBL" id="DRMJ01000129">
    <property type="protein sequence ID" value="HHL42494.1"/>
    <property type="molecule type" value="Genomic_DNA"/>
</dbReference>
<evidence type="ECO:0000313" key="7">
    <source>
        <dbReference type="EMBL" id="HHL42494.1"/>
    </source>
</evidence>
<evidence type="ECO:0000256" key="2">
    <source>
        <dbReference type="ARBA" id="ARBA00022490"/>
    </source>
</evidence>
<dbReference type="SUPFAM" id="SSF116842">
    <property type="entry name" value="XseB-like"/>
    <property type="match status" value="1"/>
</dbReference>
<comment type="subcellular location">
    <subcellularLocation>
        <location evidence="6">Cytoplasm</location>
    </subcellularLocation>
</comment>